<evidence type="ECO:0000256" key="1">
    <source>
        <dbReference type="SAM" id="Phobius"/>
    </source>
</evidence>
<dbReference type="InterPro" id="IPR013424">
    <property type="entry name" value="Ice-binding_C"/>
</dbReference>
<keyword evidence="2" id="KW-0732">Signal</keyword>
<evidence type="ECO:0000313" key="5">
    <source>
        <dbReference type="Proteomes" id="UP001438953"/>
    </source>
</evidence>
<keyword evidence="1" id="KW-0812">Transmembrane</keyword>
<feature type="transmembrane region" description="Helical" evidence="1">
    <location>
        <begin position="121"/>
        <end position="141"/>
    </location>
</feature>
<accession>A0ABV1SMF8</accession>
<evidence type="ECO:0000256" key="2">
    <source>
        <dbReference type="SAM" id="SignalP"/>
    </source>
</evidence>
<gene>
    <name evidence="4" type="ORF">VSX56_20415</name>
</gene>
<feature type="chain" id="PRO_5046592887" evidence="2">
    <location>
        <begin position="25"/>
        <end position="148"/>
    </location>
</feature>
<comment type="caution">
    <text evidence="4">The sequence shown here is derived from an EMBL/GenBank/DDBJ whole genome shotgun (WGS) entry which is preliminary data.</text>
</comment>
<feature type="signal peptide" evidence="2">
    <location>
        <begin position="1"/>
        <end position="24"/>
    </location>
</feature>
<evidence type="ECO:0000259" key="3">
    <source>
        <dbReference type="Pfam" id="PF07589"/>
    </source>
</evidence>
<sequence length="148" mass="14961">MKAQLKTAAIAAIIAVGSAAAASAATYSGTFSLSDGQNITYADYTIADSGLYSFTIDAGTGVYGLDGGTYSQVSSFVDSGDVVGFYLTAGTTYDFTFTAFSDVTATYTIETADGNTDLSAVPLPATLPLLAGALGVAGFAARRRKKAA</sequence>
<proteinExistence type="predicted"/>
<evidence type="ECO:0000313" key="4">
    <source>
        <dbReference type="EMBL" id="MER5174098.1"/>
    </source>
</evidence>
<keyword evidence="5" id="KW-1185">Reference proteome</keyword>
<name>A0ABV1SMF8_9RHOB</name>
<keyword evidence="1" id="KW-0472">Membrane</keyword>
<reference evidence="4 5" key="2">
    <citation type="submission" date="2024-06" db="EMBL/GenBank/DDBJ databases">
        <title>Thioclava kandeliae sp. nov. from a rhizosphere soil sample of Kandelia candel in a mangrove.</title>
        <authorList>
            <person name="Mu T."/>
        </authorList>
    </citation>
    <scope>NUCLEOTIDE SEQUENCE [LARGE SCALE GENOMIC DNA]</scope>
    <source>
        <strain evidence="4 5">CPCC 100088</strain>
    </source>
</reference>
<dbReference type="EMBL" id="JAYWLC010000061">
    <property type="protein sequence ID" value="MER5174098.1"/>
    <property type="molecule type" value="Genomic_DNA"/>
</dbReference>
<protein>
    <submittedName>
        <fullName evidence="4">VPLPA-CTERM sorting domain-containing protein</fullName>
    </submittedName>
</protein>
<organism evidence="4 5">
    <name type="scientific">Thioclava kandeliae</name>
    <dbReference type="NCBI Taxonomy" id="3070818"/>
    <lineage>
        <taxon>Bacteria</taxon>
        <taxon>Pseudomonadati</taxon>
        <taxon>Pseudomonadota</taxon>
        <taxon>Alphaproteobacteria</taxon>
        <taxon>Rhodobacterales</taxon>
        <taxon>Paracoccaceae</taxon>
        <taxon>Thioclava</taxon>
    </lineage>
</organism>
<dbReference type="Proteomes" id="UP001438953">
    <property type="component" value="Unassembled WGS sequence"/>
</dbReference>
<feature type="domain" description="Ice-binding protein C-terminal" evidence="3">
    <location>
        <begin position="120"/>
        <end position="144"/>
    </location>
</feature>
<keyword evidence="1" id="KW-1133">Transmembrane helix</keyword>
<reference evidence="4 5" key="1">
    <citation type="submission" date="2024-01" db="EMBL/GenBank/DDBJ databases">
        <authorList>
            <person name="Deng Y."/>
            <person name="Su J."/>
        </authorList>
    </citation>
    <scope>NUCLEOTIDE SEQUENCE [LARGE SCALE GENOMIC DNA]</scope>
    <source>
        <strain evidence="4 5">CPCC 100088</strain>
    </source>
</reference>
<dbReference type="RefSeq" id="WP_350939362.1">
    <property type="nucleotide sequence ID" value="NZ_JAYWLC010000061.1"/>
</dbReference>
<dbReference type="Pfam" id="PF07589">
    <property type="entry name" value="PEP-CTERM"/>
    <property type="match status" value="1"/>
</dbReference>